<sequence length="250" mass="28812">MKRLRMIVLGIVCLGLMTGLVAFIVNQRIARLDKGVLVQIIEVKYPEDVIVLSEKDLKQVKHEGIKWGLARALSWAKENSDTEEIASLEKLNKKFACQNVDLSLIKERDYFREEGIEGIDFVVDACLYGLIKVKGKEIKKISELWHIPSPEVISRLREKIMSQIASGEDILAGPLDIFEKPVKLEAFFKGQKILEEFYPPTTRIKIMACSPIFSKWRFSRWEITSSKKISKENPLWVNLFENRRIAVTFE</sequence>
<dbReference type="EMBL" id="PEVH01000040">
    <property type="protein sequence ID" value="PIU99160.1"/>
    <property type="molecule type" value="Genomic_DNA"/>
</dbReference>
<name>A0A2M7B7U3_9BACT</name>
<reference evidence="2" key="1">
    <citation type="submission" date="2017-09" db="EMBL/GenBank/DDBJ databases">
        <title>Depth-based differentiation of microbial function through sediment-hosted aquifers and enrichment of novel symbionts in the deep terrestrial subsurface.</title>
        <authorList>
            <person name="Probst A.J."/>
            <person name="Ladd B."/>
            <person name="Jarett J.K."/>
            <person name="Geller-Mcgrath D.E."/>
            <person name="Sieber C.M.K."/>
            <person name="Emerson J.B."/>
            <person name="Anantharaman K."/>
            <person name="Thomas B.C."/>
            <person name="Malmstrom R."/>
            <person name="Stieglmeier M."/>
            <person name="Klingl A."/>
            <person name="Woyke T."/>
            <person name="Ryan C.M."/>
            <person name="Banfield J.F."/>
        </authorList>
    </citation>
    <scope>NUCLEOTIDE SEQUENCE [LARGE SCALE GENOMIC DNA]</scope>
</reference>
<evidence type="ECO:0000313" key="1">
    <source>
        <dbReference type="EMBL" id="PIU99160.1"/>
    </source>
</evidence>
<dbReference type="Proteomes" id="UP000230131">
    <property type="component" value="Unassembled WGS sequence"/>
</dbReference>
<evidence type="ECO:0000313" key="2">
    <source>
        <dbReference type="Proteomes" id="UP000230131"/>
    </source>
</evidence>
<accession>A0A2M7B7U3</accession>
<organism evidence="1 2">
    <name type="scientific">Candidatus Wolfebacteria bacterium CG03_land_8_20_14_0_80_36_15</name>
    <dbReference type="NCBI Taxonomy" id="1975067"/>
    <lineage>
        <taxon>Bacteria</taxon>
        <taxon>Candidatus Wolfeibacteriota</taxon>
    </lineage>
</organism>
<dbReference type="AlphaFoldDB" id="A0A2M7B7U3"/>
<proteinExistence type="predicted"/>
<protein>
    <submittedName>
        <fullName evidence="1">Uncharacterized protein</fullName>
    </submittedName>
</protein>
<gene>
    <name evidence="1" type="ORF">COS59_01265</name>
</gene>
<comment type="caution">
    <text evidence="1">The sequence shown here is derived from an EMBL/GenBank/DDBJ whole genome shotgun (WGS) entry which is preliminary data.</text>
</comment>